<gene>
    <name evidence="1" type="ORF">D7294_30305</name>
</gene>
<evidence type="ECO:0000313" key="1">
    <source>
        <dbReference type="EMBL" id="RKN35925.1"/>
    </source>
</evidence>
<dbReference type="EMBL" id="RBAL01000034">
    <property type="protein sequence ID" value="RKN35925.1"/>
    <property type="molecule type" value="Genomic_DNA"/>
</dbReference>
<dbReference type="RefSeq" id="WP_120685029.1">
    <property type="nucleotide sequence ID" value="NZ_RBAL01000034.1"/>
</dbReference>
<organism evidence="1 2">
    <name type="scientific">Streptomyces hoynatensis</name>
    <dbReference type="NCBI Taxonomy" id="1141874"/>
    <lineage>
        <taxon>Bacteria</taxon>
        <taxon>Bacillati</taxon>
        <taxon>Actinomycetota</taxon>
        <taxon>Actinomycetes</taxon>
        <taxon>Kitasatosporales</taxon>
        <taxon>Streptomycetaceae</taxon>
        <taxon>Streptomyces</taxon>
    </lineage>
</organism>
<comment type="caution">
    <text evidence="1">The sequence shown here is derived from an EMBL/GenBank/DDBJ whole genome shotgun (WGS) entry which is preliminary data.</text>
</comment>
<evidence type="ECO:0000313" key="2">
    <source>
        <dbReference type="Proteomes" id="UP000272474"/>
    </source>
</evidence>
<accession>A0A3A9YFF3</accession>
<sequence length="101" mass="11376">MSTEIASNNPGRAINTYDLLEEIIEATGMDRREAHESIHVLLDQLVDIDGHEAVILSTRPMRPELLVRNEGDVDIYWWIEISDDAADAIRMQLIGSERASS</sequence>
<dbReference type="AlphaFoldDB" id="A0A3A9YFF3"/>
<keyword evidence="2" id="KW-1185">Reference proteome</keyword>
<reference evidence="1 2" key="1">
    <citation type="journal article" date="2014" name="Int. J. Syst. Evol. Microbiol.">
        <title>Streptomyces hoynatensis sp. nov., isolated from deep marine sediment.</title>
        <authorList>
            <person name="Veyisoglu A."/>
            <person name="Sahin N."/>
        </authorList>
    </citation>
    <scope>NUCLEOTIDE SEQUENCE [LARGE SCALE GENOMIC DNA]</scope>
    <source>
        <strain evidence="1 2">KCTC 29097</strain>
    </source>
</reference>
<dbReference type="OrthoDB" id="4249433at2"/>
<protein>
    <submittedName>
        <fullName evidence="1">Uncharacterized protein</fullName>
    </submittedName>
</protein>
<dbReference type="Proteomes" id="UP000272474">
    <property type="component" value="Unassembled WGS sequence"/>
</dbReference>
<name>A0A3A9YFF3_9ACTN</name>
<proteinExistence type="predicted"/>